<dbReference type="PANTHER" id="PTHR33470">
    <property type="entry name" value="OS01G0164075 PROTEIN"/>
    <property type="match status" value="1"/>
</dbReference>
<gene>
    <name evidence="3" type="ORF">FNV43_RR15680</name>
</gene>
<organism evidence="3 4">
    <name type="scientific">Rhamnella rubrinervis</name>
    <dbReference type="NCBI Taxonomy" id="2594499"/>
    <lineage>
        <taxon>Eukaryota</taxon>
        <taxon>Viridiplantae</taxon>
        <taxon>Streptophyta</taxon>
        <taxon>Embryophyta</taxon>
        <taxon>Tracheophyta</taxon>
        <taxon>Spermatophyta</taxon>
        <taxon>Magnoliopsida</taxon>
        <taxon>eudicotyledons</taxon>
        <taxon>Gunneridae</taxon>
        <taxon>Pentapetalae</taxon>
        <taxon>rosids</taxon>
        <taxon>fabids</taxon>
        <taxon>Rosales</taxon>
        <taxon>Rhamnaceae</taxon>
        <taxon>rhamnoid group</taxon>
        <taxon>Rhamneae</taxon>
        <taxon>Rhamnella</taxon>
    </lineage>
</organism>
<proteinExistence type="predicted"/>
<reference evidence="3" key="1">
    <citation type="submission" date="2020-03" db="EMBL/GenBank/DDBJ databases">
        <title>A high-quality chromosome-level genome assembly of a woody plant with both climbing and erect habits, Rhamnella rubrinervis.</title>
        <authorList>
            <person name="Lu Z."/>
            <person name="Yang Y."/>
            <person name="Zhu X."/>
            <person name="Sun Y."/>
        </authorList>
    </citation>
    <scope>NUCLEOTIDE SEQUENCE</scope>
    <source>
        <strain evidence="3">BYM</strain>
        <tissue evidence="3">Leaf</tissue>
    </source>
</reference>
<sequence>MEAVPVVVVLILGASILMGCTDLAVASDHEAGKIHIGGSVLCQDCTQGWNQWAHGGKPIKGCKVSTLCMDERRRVMHYGSDTTDEAGQFQMSINKVINGKPIKKELCFVRLVSSPDKACNVFTDFGGGRSGVRLTQPTYAYGDSIKFTISPFYFTTPMCDEPDTTHANDQSDPDDHAT</sequence>
<dbReference type="EMBL" id="VOIH02000007">
    <property type="protein sequence ID" value="KAF3441765.1"/>
    <property type="molecule type" value="Genomic_DNA"/>
</dbReference>
<name>A0A8K0E9I6_9ROSA</name>
<dbReference type="GO" id="GO:0071944">
    <property type="term" value="C:cell periphery"/>
    <property type="evidence" value="ECO:0007669"/>
    <property type="project" value="TreeGrafter"/>
</dbReference>
<dbReference type="PANTHER" id="PTHR33470:SF29">
    <property type="entry name" value="POLLEN OLE E 1 ALLERGEN AND EXTENSIN FAMILY PROTEIN"/>
    <property type="match status" value="1"/>
</dbReference>
<dbReference type="Pfam" id="PF01190">
    <property type="entry name" value="Pollen_Ole_e_1"/>
    <property type="match status" value="1"/>
</dbReference>
<feature type="chain" id="PRO_5035445211" description="Pistil-specific extensin-like protein" evidence="2">
    <location>
        <begin position="27"/>
        <end position="178"/>
    </location>
</feature>
<feature type="signal peptide" evidence="2">
    <location>
        <begin position="1"/>
        <end position="26"/>
    </location>
</feature>
<evidence type="ECO:0000313" key="4">
    <source>
        <dbReference type="Proteomes" id="UP000796880"/>
    </source>
</evidence>
<dbReference type="Proteomes" id="UP000796880">
    <property type="component" value="Unassembled WGS sequence"/>
</dbReference>
<keyword evidence="4" id="KW-1185">Reference proteome</keyword>
<evidence type="ECO:0008006" key="5">
    <source>
        <dbReference type="Google" id="ProtNLM"/>
    </source>
</evidence>
<evidence type="ECO:0000256" key="2">
    <source>
        <dbReference type="SAM" id="SignalP"/>
    </source>
</evidence>
<accession>A0A8K0E9I6</accession>
<dbReference type="OrthoDB" id="747559at2759"/>
<evidence type="ECO:0000256" key="1">
    <source>
        <dbReference type="ARBA" id="ARBA00022729"/>
    </source>
</evidence>
<protein>
    <recommendedName>
        <fullName evidence="5">Pistil-specific extensin-like protein</fullName>
    </recommendedName>
</protein>
<comment type="caution">
    <text evidence="3">The sequence shown here is derived from an EMBL/GenBank/DDBJ whole genome shotgun (WGS) entry which is preliminary data.</text>
</comment>
<dbReference type="AlphaFoldDB" id="A0A8K0E9I6"/>
<keyword evidence="1 2" id="KW-0732">Signal</keyword>
<evidence type="ECO:0000313" key="3">
    <source>
        <dbReference type="EMBL" id="KAF3441765.1"/>
    </source>
</evidence>